<reference evidence="4" key="1">
    <citation type="submission" date="2019-03" db="EMBL/GenBank/DDBJ databases">
        <authorList>
            <person name="Hao L."/>
        </authorList>
    </citation>
    <scope>NUCLEOTIDE SEQUENCE</scope>
</reference>
<organism evidence="4">
    <name type="scientific">anaerobic digester metagenome</name>
    <dbReference type="NCBI Taxonomy" id="1263854"/>
    <lineage>
        <taxon>unclassified sequences</taxon>
        <taxon>metagenomes</taxon>
        <taxon>ecological metagenomes</taxon>
    </lineage>
</organism>
<evidence type="ECO:0000259" key="3">
    <source>
        <dbReference type="Pfam" id="PF00149"/>
    </source>
</evidence>
<dbReference type="GO" id="GO:0046872">
    <property type="term" value="F:metal ion binding"/>
    <property type="evidence" value="ECO:0007669"/>
    <property type="project" value="UniProtKB-KW"/>
</dbReference>
<dbReference type="PANTHER" id="PTHR31302:SF31">
    <property type="entry name" value="PHOSPHODIESTERASE YAEI"/>
    <property type="match status" value="1"/>
</dbReference>
<protein>
    <submittedName>
        <fullName evidence="4">Calcineurin-like phosphoesterase superfamily domain protein</fullName>
    </submittedName>
</protein>
<gene>
    <name evidence="4" type="ORF">SCFA_170011</name>
</gene>
<name>A0A485LY66_9ZZZZ</name>
<proteinExistence type="predicted"/>
<dbReference type="PANTHER" id="PTHR31302">
    <property type="entry name" value="TRANSMEMBRANE PROTEIN WITH METALLOPHOSPHOESTERASE DOMAIN-RELATED"/>
    <property type="match status" value="1"/>
</dbReference>
<dbReference type="InterPro" id="IPR016538">
    <property type="entry name" value="UCP008292"/>
</dbReference>
<dbReference type="GO" id="GO:0009245">
    <property type="term" value="P:lipid A biosynthetic process"/>
    <property type="evidence" value="ECO:0007669"/>
    <property type="project" value="TreeGrafter"/>
</dbReference>
<keyword evidence="1" id="KW-0479">Metal-binding</keyword>
<sequence>MAVEEKIVRVAAVGDIHCNESHRDVVHALLAHITETAEVLLLCGDLTDTGLVEEAHILAREITTTVKIPVVGVLGNHDYESGKQLEIRQILCDAGVSILDGETVQVQGIGFAGVKGFAGGFGRYQLEAWGELAIKEFVQEAMDEALKLELALARLEEMPLVVLMHYSPIRATVEGEPREILPFLGSSRLEVPLTWFDVIAVFHGHAHRGMPEGYTARNIPVYNVAMPLLRALHPERPPFRLLEVSCPVSDTAMGQ</sequence>
<keyword evidence="2" id="KW-0378">Hydrolase</keyword>
<dbReference type="InterPro" id="IPR051158">
    <property type="entry name" value="Metallophosphoesterase_sf"/>
</dbReference>
<dbReference type="EMBL" id="CAADRM010000078">
    <property type="protein sequence ID" value="VFU13288.1"/>
    <property type="molecule type" value="Genomic_DNA"/>
</dbReference>
<dbReference type="Gene3D" id="3.60.21.10">
    <property type="match status" value="1"/>
</dbReference>
<dbReference type="SUPFAM" id="SSF56300">
    <property type="entry name" value="Metallo-dependent phosphatases"/>
    <property type="match status" value="1"/>
</dbReference>
<dbReference type="PIRSF" id="PIRSF008292">
    <property type="entry name" value="UCP008292"/>
    <property type="match status" value="1"/>
</dbReference>
<dbReference type="Pfam" id="PF00149">
    <property type="entry name" value="Metallophos"/>
    <property type="match status" value="1"/>
</dbReference>
<evidence type="ECO:0000256" key="2">
    <source>
        <dbReference type="ARBA" id="ARBA00022801"/>
    </source>
</evidence>
<accession>A0A485LY66</accession>
<feature type="domain" description="Calcineurin-like phosphoesterase" evidence="3">
    <location>
        <begin position="9"/>
        <end position="208"/>
    </location>
</feature>
<evidence type="ECO:0000256" key="1">
    <source>
        <dbReference type="ARBA" id="ARBA00022723"/>
    </source>
</evidence>
<dbReference type="GO" id="GO:0008758">
    <property type="term" value="F:UDP-2,3-diacylglucosamine hydrolase activity"/>
    <property type="evidence" value="ECO:0007669"/>
    <property type="project" value="TreeGrafter"/>
</dbReference>
<evidence type="ECO:0000313" key="4">
    <source>
        <dbReference type="EMBL" id="VFU13288.1"/>
    </source>
</evidence>
<dbReference type="InterPro" id="IPR004843">
    <property type="entry name" value="Calcineurin-like_PHP"/>
</dbReference>
<dbReference type="InterPro" id="IPR029052">
    <property type="entry name" value="Metallo-depent_PP-like"/>
</dbReference>
<dbReference type="GO" id="GO:0016020">
    <property type="term" value="C:membrane"/>
    <property type="evidence" value="ECO:0007669"/>
    <property type="project" value="GOC"/>
</dbReference>
<dbReference type="AlphaFoldDB" id="A0A485LY66"/>